<dbReference type="Gene3D" id="3.30.565.10">
    <property type="entry name" value="Histidine kinase-like ATPase, C-terminal domain"/>
    <property type="match status" value="1"/>
</dbReference>
<gene>
    <name evidence="1" type="ORF">FHS42_001368</name>
</gene>
<proteinExistence type="predicted"/>
<sequence>MPTLVTRLVLAGTHGEVSAARREVIDQVRAWDVPLDDETADTIRLVASELITNAVVHGGGPIIAALHHRPVATPGSHIANAGSGADAMTSR</sequence>
<keyword evidence="2" id="KW-1185">Reference proteome</keyword>
<dbReference type="InterPro" id="IPR036890">
    <property type="entry name" value="HATPase_C_sf"/>
</dbReference>
<accession>A0A7W9Q870</accession>
<evidence type="ECO:0000313" key="2">
    <source>
        <dbReference type="Proteomes" id="UP000588098"/>
    </source>
</evidence>
<name>A0A7W9Q870_9ACTN</name>
<evidence type="ECO:0000313" key="1">
    <source>
        <dbReference type="EMBL" id="MBB5934342.1"/>
    </source>
</evidence>
<dbReference type="AlphaFoldDB" id="A0A7W9Q870"/>
<dbReference type="RefSeq" id="WP_246494236.1">
    <property type="nucleotide sequence ID" value="NZ_JACHJL010000002.1"/>
</dbReference>
<organism evidence="1 2">
    <name type="scientific">Streptomyces zagrosensis</name>
    <dbReference type="NCBI Taxonomy" id="1042984"/>
    <lineage>
        <taxon>Bacteria</taxon>
        <taxon>Bacillati</taxon>
        <taxon>Actinomycetota</taxon>
        <taxon>Actinomycetes</taxon>
        <taxon>Kitasatosporales</taxon>
        <taxon>Streptomycetaceae</taxon>
        <taxon>Streptomyces</taxon>
    </lineage>
</organism>
<dbReference type="EMBL" id="JACHJL010000002">
    <property type="protein sequence ID" value="MBB5934342.1"/>
    <property type="molecule type" value="Genomic_DNA"/>
</dbReference>
<dbReference type="Proteomes" id="UP000588098">
    <property type="component" value="Unassembled WGS sequence"/>
</dbReference>
<reference evidence="1 2" key="1">
    <citation type="submission" date="2020-08" db="EMBL/GenBank/DDBJ databases">
        <title>Genomic Encyclopedia of Type Strains, Phase III (KMG-III): the genomes of soil and plant-associated and newly described type strains.</title>
        <authorList>
            <person name="Whitman W."/>
        </authorList>
    </citation>
    <scope>NUCLEOTIDE SEQUENCE [LARGE SCALE GENOMIC DNA]</scope>
    <source>
        <strain evidence="1 2">CECT 8305</strain>
    </source>
</reference>
<protein>
    <submittedName>
        <fullName evidence="1">Anti-sigma regulatory factor (Ser/Thr protein kinase)</fullName>
    </submittedName>
</protein>
<comment type="caution">
    <text evidence="1">The sequence shown here is derived from an EMBL/GenBank/DDBJ whole genome shotgun (WGS) entry which is preliminary data.</text>
</comment>